<dbReference type="RefSeq" id="WP_121152826.1">
    <property type="nucleotide sequence ID" value="NZ_CP032829.1"/>
</dbReference>
<sequence>MAQYNFGAGALWGTPTTDAFGAIIAVPTPQLLATTQDVSIDISGDIKTLYGQNQFPVAAGRGKGKISGKVKYGQFNGAVLNALYFGQTMTSALLADYADVTGSVIPATPFTITPTPPSTGAWSVDLGVRNAQGNPMTRVASAPTTGQYSVTAGAYLFATADTGQTVFISYQYTATSTIAKTSLVQNIAMGSAPTFRCDFFNQLGGNGLSLTLYSCISSKLSIATKIDDFLIPELDFEAFADSAGRVMSWGTAQ</sequence>
<dbReference type="Proteomes" id="UP000276254">
    <property type="component" value="Chromosome"/>
</dbReference>
<keyword evidence="2" id="KW-1185">Reference proteome</keyword>
<evidence type="ECO:0000313" key="1">
    <source>
        <dbReference type="EMBL" id="AYJ86201.1"/>
    </source>
</evidence>
<organism evidence="1 2">
    <name type="scientific">Sphingomonas paeninsulae</name>
    <dbReference type="NCBI Taxonomy" id="2319844"/>
    <lineage>
        <taxon>Bacteria</taxon>
        <taxon>Pseudomonadati</taxon>
        <taxon>Pseudomonadota</taxon>
        <taxon>Alphaproteobacteria</taxon>
        <taxon>Sphingomonadales</taxon>
        <taxon>Sphingomonadaceae</taxon>
        <taxon>Sphingomonas</taxon>
    </lineage>
</organism>
<evidence type="ECO:0000313" key="2">
    <source>
        <dbReference type="Proteomes" id="UP000276254"/>
    </source>
</evidence>
<gene>
    <name evidence="1" type="ORF">D3Y57_09785</name>
</gene>
<reference evidence="1 2" key="1">
    <citation type="submission" date="2018-09" db="EMBL/GenBank/DDBJ databases">
        <title>Sphingomonas peninsula sp. nov., isolated from fildes peninsula, Antarctic soil.</title>
        <authorList>
            <person name="Yingchao G."/>
        </authorList>
    </citation>
    <scope>NUCLEOTIDE SEQUENCE [LARGE SCALE GENOMIC DNA]</scope>
    <source>
        <strain evidence="1 2">YZ-8</strain>
    </source>
</reference>
<accession>A0A494TK70</accession>
<dbReference type="KEGG" id="spha:D3Y57_09785"/>
<dbReference type="EMBL" id="CP032829">
    <property type="protein sequence ID" value="AYJ86201.1"/>
    <property type="molecule type" value="Genomic_DNA"/>
</dbReference>
<dbReference type="OrthoDB" id="6816093at2"/>
<name>A0A494TK70_SPHPE</name>
<dbReference type="AlphaFoldDB" id="A0A494TK70"/>
<protein>
    <submittedName>
        <fullName evidence="1">Uncharacterized protein</fullName>
    </submittedName>
</protein>
<proteinExistence type="predicted"/>